<dbReference type="Gene3D" id="3.40.50.300">
    <property type="entry name" value="P-loop containing nucleotide triphosphate hydrolases"/>
    <property type="match status" value="1"/>
</dbReference>
<proteinExistence type="predicted"/>
<dbReference type="InterPro" id="IPR027417">
    <property type="entry name" value="P-loop_NTPase"/>
</dbReference>
<dbReference type="SUPFAM" id="SSF52540">
    <property type="entry name" value="P-loop containing nucleoside triphosphate hydrolases"/>
    <property type="match status" value="1"/>
</dbReference>
<reference evidence="1 2" key="1">
    <citation type="journal article" date="2016" name="Nat. Commun.">
        <title>Thousands of microbial genomes shed light on interconnected biogeochemical processes in an aquifer system.</title>
        <authorList>
            <person name="Anantharaman K."/>
            <person name="Brown C.T."/>
            <person name="Hug L.A."/>
            <person name="Sharon I."/>
            <person name="Castelle C.J."/>
            <person name="Probst A.J."/>
            <person name="Thomas B.C."/>
            <person name="Singh A."/>
            <person name="Wilkins M.J."/>
            <person name="Karaoz U."/>
            <person name="Brodie E.L."/>
            <person name="Williams K.H."/>
            <person name="Hubbard S.S."/>
            <person name="Banfield J.F."/>
        </authorList>
    </citation>
    <scope>NUCLEOTIDE SEQUENCE [LARGE SCALE GENOMIC DNA]</scope>
</reference>
<organism evidence="1 2">
    <name type="scientific">Candidatus Portnoybacteria bacterium RIFCSPHIGHO2_12_FULL_38_9</name>
    <dbReference type="NCBI Taxonomy" id="1801997"/>
    <lineage>
        <taxon>Bacteria</taxon>
        <taxon>Candidatus Portnoyibacteriota</taxon>
    </lineage>
</organism>
<dbReference type="Proteomes" id="UP000177061">
    <property type="component" value="Unassembled WGS sequence"/>
</dbReference>
<name>A0A1G2FHJ9_9BACT</name>
<evidence type="ECO:0008006" key="3">
    <source>
        <dbReference type="Google" id="ProtNLM"/>
    </source>
</evidence>
<accession>A0A1G2FHJ9</accession>
<sequence>MIFRGVFCTLKNLKIKNSGRRDGDGKLKRKVSEMKLIELCGIFNAGKFNLIGRLKERFSEEGYRTHSIQADRIIPGEFIDRKNYLGRELSILTETIRSVIHVRDAHNADFLFIHRGLWDAIAFFQGLIDGGLISKEQASPGISLAESYTEWIDLVILVEIPIKISIERSCLPGAAIDSIRDEKSLEALFNAYEALKKRLPEGSLVIDGTPRFGTKALERNLDIISGAILSRWDCICSVAIEDTS</sequence>
<comment type="caution">
    <text evidence="1">The sequence shown here is derived from an EMBL/GenBank/DDBJ whole genome shotgun (WGS) entry which is preliminary data.</text>
</comment>
<evidence type="ECO:0000313" key="2">
    <source>
        <dbReference type="Proteomes" id="UP000177061"/>
    </source>
</evidence>
<dbReference type="EMBL" id="MHNB01000007">
    <property type="protein sequence ID" value="OGZ37516.1"/>
    <property type="molecule type" value="Genomic_DNA"/>
</dbReference>
<dbReference type="AlphaFoldDB" id="A0A1G2FHJ9"/>
<evidence type="ECO:0000313" key="1">
    <source>
        <dbReference type="EMBL" id="OGZ37516.1"/>
    </source>
</evidence>
<gene>
    <name evidence="1" type="ORF">A3J64_00815</name>
</gene>
<protein>
    <recommendedName>
        <fullName evidence="3">Thymidylate kinase-like domain-containing protein</fullName>
    </recommendedName>
</protein>